<dbReference type="InterPro" id="IPR036097">
    <property type="entry name" value="HisK_dim/P_sf"/>
</dbReference>
<dbReference type="eggNOG" id="COG2205">
    <property type="taxonomic scope" value="Bacteria"/>
</dbReference>
<evidence type="ECO:0000256" key="3">
    <source>
        <dbReference type="ARBA" id="ARBA00022679"/>
    </source>
</evidence>
<keyword evidence="5" id="KW-0902">Two-component regulatory system</keyword>
<accession>D6SK82</accession>
<dbReference type="OrthoDB" id="9787818at2"/>
<evidence type="ECO:0000256" key="4">
    <source>
        <dbReference type="ARBA" id="ARBA00022777"/>
    </source>
</evidence>
<comment type="catalytic activity">
    <reaction evidence="1">
        <text>ATP + protein L-histidine = ADP + protein N-phospho-L-histidine.</text>
        <dbReference type="EC" id="2.7.13.3"/>
    </reaction>
</comment>
<keyword evidence="6" id="KW-1133">Transmembrane helix</keyword>
<dbReference type="Gene3D" id="1.10.287.130">
    <property type="match status" value="1"/>
</dbReference>
<dbReference type="InterPro" id="IPR003594">
    <property type="entry name" value="HATPase_dom"/>
</dbReference>
<dbReference type="InterPro" id="IPR000700">
    <property type="entry name" value="PAS-assoc_C"/>
</dbReference>
<name>D6SK82_9BACT</name>
<dbReference type="Pfam" id="PF13426">
    <property type="entry name" value="PAS_9"/>
    <property type="match status" value="1"/>
</dbReference>
<dbReference type="InterPro" id="IPR035965">
    <property type="entry name" value="PAS-like_dom_sf"/>
</dbReference>
<dbReference type="SMART" id="SM00388">
    <property type="entry name" value="HisKA"/>
    <property type="match status" value="1"/>
</dbReference>
<reference evidence="10" key="1">
    <citation type="submission" date="2010-05" db="EMBL/GenBank/DDBJ databases">
        <title>The draft genome of Desulfonatronospira thiodismutans ASO3-1.</title>
        <authorList>
            <consortium name="US DOE Joint Genome Institute (JGI-PGF)"/>
            <person name="Lucas S."/>
            <person name="Copeland A."/>
            <person name="Lapidus A."/>
            <person name="Cheng J.-F."/>
            <person name="Bruce D."/>
            <person name="Goodwin L."/>
            <person name="Pitluck S."/>
            <person name="Chertkov O."/>
            <person name="Brettin T."/>
            <person name="Detter J.C."/>
            <person name="Han C."/>
            <person name="Land M.L."/>
            <person name="Hauser L."/>
            <person name="Kyrpides N."/>
            <person name="Mikhailova N."/>
            <person name="Muyzer G."/>
            <person name="Woyke T."/>
        </authorList>
    </citation>
    <scope>NUCLEOTIDE SEQUENCE [LARGE SCALE GENOMIC DNA]</scope>
    <source>
        <strain evidence="10">ASO3-1</strain>
    </source>
</reference>
<evidence type="ECO:0000259" key="9">
    <source>
        <dbReference type="PROSITE" id="PS50113"/>
    </source>
</evidence>
<dbReference type="Pfam" id="PF02518">
    <property type="entry name" value="HATPase_c"/>
    <property type="match status" value="1"/>
</dbReference>
<dbReference type="InterPro" id="IPR050736">
    <property type="entry name" value="Sensor_HK_Regulatory"/>
</dbReference>
<evidence type="ECO:0000313" key="10">
    <source>
        <dbReference type="EMBL" id="EFI36285.1"/>
    </source>
</evidence>
<keyword evidence="3" id="KW-0808">Transferase</keyword>
<dbReference type="CDD" id="cd00082">
    <property type="entry name" value="HisKA"/>
    <property type="match status" value="1"/>
</dbReference>
<dbReference type="SUPFAM" id="SSF55874">
    <property type="entry name" value="ATPase domain of HSP90 chaperone/DNA topoisomerase II/histidine kinase"/>
    <property type="match status" value="1"/>
</dbReference>
<dbReference type="SUPFAM" id="SSF47384">
    <property type="entry name" value="Homodimeric domain of signal transducing histidine kinase"/>
    <property type="match status" value="1"/>
</dbReference>
<evidence type="ECO:0000256" key="1">
    <source>
        <dbReference type="ARBA" id="ARBA00000085"/>
    </source>
</evidence>
<dbReference type="Pfam" id="PF00512">
    <property type="entry name" value="HisKA"/>
    <property type="match status" value="1"/>
</dbReference>
<gene>
    <name evidence="10" type="ORF">Dthio_PD3748</name>
</gene>
<comment type="caution">
    <text evidence="10">The sequence shown here is derived from an EMBL/GenBank/DDBJ whole genome shotgun (WGS) entry which is preliminary data.</text>
</comment>
<evidence type="ECO:0000313" key="11">
    <source>
        <dbReference type="Proteomes" id="UP000005496"/>
    </source>
</evidence>
<dbReference type="InterPro" id="IPR036890">
    <property type="entry name" value="HATPase_C_sf"/>
</dbReference>
<dbReference type="InterPro" id="IPR005467">
    <property type="entry name" value="His_kinase_dom"/>
</dbReference>
<feature type="domain" description="PAC" evidence="9">
    <location>
        <begin position="322"/>
        <end position="374"/>
    </location>
</feature>
<keyword evidence="6" id="KW-0472">Membrane</keyword>
<proteinExistence type="predicted"/>
<dbReference type="PROSITE" id="PS50112">
    <property type="entry name" value="PAS"/>
    <property type="match status" value="1"/>
</dbReference>
<dbReference type="PANTHER" id="PTHR43711">
    <property type="entry name" value="TWO-COMPONENT HISTIDINE KINASE"/>
    <property type="match status" value="1"/>
</dbReference>
<protein>
    <recommendedName>
        <fullName evidence="2">histidine kinase</fullName>
        <ecNumber evidence="2">2.7.13.3</ecNumber>
    </recommendedName>
</protein>
<dbReference type="SMART" id="SM00387">
    <property type="entry name" value="HATPase_c"/>
    <property type="match status" value="1"/>
</dbReference>
<sequence>MKNTPEAENTGLRNSLRSRMAIWIAALACLFALAGAGISLAVGFNLLDRDFQRNVRSHMQLASISLKAPVRQIDYLELRDQVQAILDYQGITGVRIMDHNREILHEDGEFTRTILQEDITSGQETLGYIEVSFSRDSLLSNMLFIFYTGLGLLLLLVPGFIFLTWRLSGYYLQDLSHLTRCIKENTCQELPQYPGLQRKDEVGLLAWALKHRDQDLTRYHLELDNYKNHLEDMVEKRTQELKRSQMLKQTILNSIPDAIALINTADLTIQDVNTAFLERFGLERSQVLGRHCYNIMYGYQEPCHHYDMLCPINEYVQHGKPCVTEHRHYNHKNEIIHVEVAAWPVFEENGHVEQLVHVSRDITQKKKVEELREDVERIVRHDLKTPLNGVIGMAELLTEDEDMNSEQREFAGHILESGRRMLHMINHSLDLYKMEEGTYQMRPESFDLQELLQHLRQETSRIRKYKDLQLNFFLNGEPLQEDRQIPVLGEKTNIQSMLANLITNAIEAAPESSQVTVSIQQYAEYMHIDIHNYGTVPQEIRERFFERYATSGKTKGTGLGTFSARLIARSHGGDIDFSTSEDKGTHVRVKLPLTPLDHQLDRTADMIQ</sequence>
<dbReference type="PROSITE" id="PS50113">
    <property type="entry name" value="PAC"/>
    <property type="match status" value="1"/>
</dbReference>
<dbReference type="Proteomes" id="UP000005496">
    <property type="component" value="Unassembled WGS sequence"/>
</dbReference>
<feature type="transmembrane region" description="Helical" evidence="6">
    <location>
        <begin position="144"/>
        <end position="165"/>
    </location>
</feature>
<feature type="domain" description="Histidine kinase" evidence="7">
    <location>
        <begin position="378"/>
        <end position="595"/>
    </location>
</feature>
<dbReference type="SMART" id="SM00091">
    <property type="entry name" value="PAS"/>
    <property type="match status" value="1"/>
</dbReference>
<evidence type="ECO:0000259" key="7">
    <source>
        <dbReference type="PROSITE" id="PS50109"/>
    </source>
</evidence>
<dbReference type="SUPFAM" id="SSF55785">
    <property type="entry name" value="PYP-like sensor domain (PAS domain)"/>
    <property type="match status" value="1"/>
</dbReference>
<evidence type="ECO:0000259" key="8">
    <source>
        <dbReference type="PROSITE" id="PS50112"/>
    </source>
</evidence>
<dbReference type="Gene3D" id="3.30.565.10">
    <property type="entry name" value="Histidine kinase-like ATPase, C-terminal domain"/>
    <property type="match status" value="1"/>
</dbReference>
<dbReference type="CDD" id="cd00075">
    <property type="entry name" value="HATPase"/>
    <property type="match status" value="1"/>
</dbReference>
<evidence type="ECO:0000256" key="5">
    <source>
        <dbReference type="ARBA" id="ARBA00023012"/>
    </source>
</evidence>
<dbReference type="PROSITE" id="PS50109">
    <property type="entry name" value="HIS_KIN"/>
    <property type="match status" value="1"/>
</dbReference>
<dbReference type="EMBL" id="ACJN02000001">
    <property type="protein sequence ID" value="EFI36285.1"/>
    <property type="molecule type" value="Genomic_DNA"/>
</dbReference>
<dbReference type="RefSeq" id="WP_008869404.1">
    <property type="nucleotide sequence ID" value="NZ_ACJN02000001.1"/>
</dbReference>
<keyword evidence="6" id="KW-0812">Transmembrane</keyword>
<feature type="domain" description="PAS" evidence="8">
    <location>
        <begin position="244"/>
        <end position="319"/>
    </location>
</feature>
<dbReference type="InterPro" id="IPR003661">
    <property type="entry name" value="HisK_dim/P_dom"/>
</dbReference>
<dbReference type="GO" id="GO:0000155">
    <property type="term" value="F:phosphorelay sensor kinase activity"/>
    <property type="evidence" value="ECO:0007669"/>
    <property type="project" value="InterPro"/>
</dbReference>
<dbReference type="CDD" id="cd00130">
    <property type="entry name" value="PAS"/>
    <property type="match status" value="1"/>
</dbReference>
<dbReference type="AlphaFoldDB" id="D6SK82"/>
<dbReference type="Gene3D" id="3.30.450.20">
    <property type="entry name" value="PAS domain"/>
    <property type="match status" value="1"/>
</dbReference>
<evidence type="ECO:0000256" key="6">
    <source>
        <dbReference type="SAM" id="Phobius"/>
    </source>
</evidence>
<evidence type="ECO:0000256" key="2">
    <source>
        <dbReference type="ARBA" id="ARBA00012438"/>
    </source>
</evidence>
<dbReference type="InterPro" id="IPR000014">
    <property type="entry name" value="PAS"/>
</dbReference>
<dbReference type="NCBIfam" id="TIGR00229">
    <property type="entry name" value="sensory_box"/>
    <property type="match status" value="1"/>
</dbReference>
<keyword evidence="4 10" id="KW-0418">Kinase</keyword>
<organism evidence="10 11">
    <name type="scientific">Desulfonatronospira thiodismutans ASO3-1</name>
    <dbReference type="NCBI Taxonomy" id="555779"/>
    <lineage>
        <taxon>Bacteria</taxon>
        <taxon>Pseudomonadati</taxon>
        <taxon>Thermodesulfobacteriota</taxon>
        <taxon>Desulfovibrionia</taxon>
        <taxon>Desulfovibrionales</taxon>
        <taxon>Desulfonatronovibrionaceae</taxon>
        <taxon>Desulfonatronospira</taxon>
    </lineage>
</organism>
<dbReference type="PANTHER" id="PTHR43711:SF1">
    <property type="entry name" value="HISTIDINE KINASE 1"/>
    <property type="match status" value="1"/>
</dbReference>
<keyword evidence="11" id="KW-1185">Reference proteome</keyword>
<feature type="transmembrane region" description="Helical" evidence="6">
    <location>
        <begin position="20"/>
        <end position="47"/>
    </location>
</feature>
<dbReference type="EC" id="2.7.13.3" evidence="2"/>